<dbReference type="SUPFAM" id="SSF64518">
    <property type="entry name" value="Phase 1 flagellin"/>
    <property type="match status" value="1"/>
</dbReference>
<gene>
    <name evidence="1" type="ORF">METZ01_LOCUS230396</name>
</gene>
<reference evidence="1" key="1">
    <citation type="submission" date="2018-05" db="EMBL/GenBank/DDBJ databases">
        <authorList>
            <person name="Lanie J.A."/>
            <person name="Ng W.-L."/>
            <person name="Kazmierczak K.M."/>
            <person name="Andrzejewski T.M."/>
            <person name="Davidsen T.M."/>
            <person name="Wayne K.J."/>
            <person name="Tettelin H."/>
            <person name="Glass J.I."/>
            <person name="Rusch D."/>
            <person name="Podicherti R."/>
            <person name="Tsui H.-C.T."/>
            <person name="Winkler M.E."/>
        </authorList>
    </citation>
    <scope>NUCLEOTIDE SEQUENCE</scope>
</reference>
<dbReference type="EMBL" id="UINC01056929">
    <property type="protein sequence ID" value="SVB77542.1"/>
    <property type="molecule type" value="Genomic_DNA"/>
</dbReference>
<evidence type="ECO:0008006" key="2">
    <source>
        <dbReference type="Google" id="ProtNLM"/>
    </source>
</evidence>
<dbReference type="AlphaFoldDB" id="A0A382GRP3"/>
<name>A0A382GRP3_9ZZZZ</name>
<evidence type="ECO:0000313" key="1">
    <source>
        <dbReference type="EMBL" id="SVB77542.1"/>
    </source>
</evidence>
<dbReference type="Gene3D" id="1.20.1330.10">
    <property type="entry name" value="f41 fragment of flagellin, N-terminal domain"/>
    <property type="match status" value="1"/>
</dbReference>
<sequence length="374" mass="39975">MAITNESINGIVDTQLSHNQFNSMSAISLISQRLLERSKEDSADVAVNFESPAILRATREIAKMVAFKEKLSDSVSAVSKAKDAINWTKTYLNRAKTDLSNILGSSSSADRTAVATSFDGHLSNIDGKVNGANQLVGFNNINLIGNTEGPDWKTDDIYTPTSNAGGGILEIKGAFLGVDFQVTDTNGLHWRLDAIDKTFYQYSSDGTDKRTGESMPAEGMTIESYDPISGAITYGGTGTLEGTLQRAGLNILTSEYYKNFADDASVQTAIGDIDKALAILNVEGNSIKADAAILEGRIKLVDAKINSFEAEKDLIVSEEVDASNAVTKAADLKLRMSLINLDLLSSASNGLVENMLSLSRGPQKASGLFGLMGY</sequence>
<proteinExistence type="predicted"/>
<accession>A0A382GRP3</accession>
<organism evidence="1">
    <name type="scientific">marine metagenome</name>
    <dbReference type="NCBI Taxonomy" id="408172"/>
    <lineage>
        <taxon>unclassified sequences</taxon>
        <taxon>metagenomes</taxon>
        <taxon>ecological metagenomes</taxon>
    </lineage>
</organism>
<protein>
    <recommendedName>
        <fullName evidence="2">Flagellin N-terminal domain-containing protein</fullName>
    </recommendedName>
</protein>